<evidence type="ECO:0000313" key="6">
    <source>
        <dbReference type="Proteomes" id="UP000289886"/>
    </source>
</evidence>
<dbReference type="InterPro" id="IPR001680">
    <property type="entry name" value="WD40_rpt"/>
</dbReference>
<dbReference type="PANTHER" id="PTHR22889:SF0">
    <property type="entry name" value="WD REPEAT-CONTAINING PROTEIN 89"/>
    <property type="match status" value="1"/>
</dbReference>
<protein>
    <recommendedName>
        <fullName evidence="1">WD repeat-containing protein 89</fullName>
    </recommendedName>
</protein>
<comment type="caution">
    <text evidence="5">The sequence shown here is derived from an EMBL/GenBank/DDBJ whole genome shotgun (WGS) entry which is preliminary data.</text>
</comment>
<keyword evidence="2 4" id="KW-0853">WD repeat</keyword>
<feature type="repeat" description="WD" evidence="4">
    <location>
        <begin position="67"/>
        <end position="103"/>
    </location>
</feature>
<dbReference type="Pfam" id="PF00400">
    <property type="entry name" value="WD40"/>
    <property type="match status" value="3"/>
</dbReference>
<dbReference type="PANTHER" id="PTHR22889">
    <property type="entry name" value="WD REPEAT-CONTAINING PROTEIN 89"/>
    <property type="match status" value="1"/>
</dbReference>
<proteinExistence type="predicted"/>
<dbReference type="AlphaFoldDB" id="A0A444UUK1"/>
<dbReference type="SMART" id="SM00320">
    <property type="entry name" value="WD40"/>
    <property type="match status" value="5"/>
</dbReference>
<dbReference type="PROSITE" id="PS50082">
    <property type="entry name" value="WD_REPEATS_2"/>
    <property type="match status" value="3"/>
</dbReference>
<evidence type="ECO:0000256" key="2">
    <source>
        <dbReference type="ARBA" id="ARBA00022574"/>
    </source>
</evidence>
<evidence type="ECO:0000256" key="1">
    <source>
        <dbReference type="ARBA" id="ARBA00021125"/>
    </source>
</evidence>
<dbReference type="PROSITE" id="PS50294">
    <property type="entry name" value="WD_REPEATS_REGION"/>
    <property type="match status" value="2"/>
</dbReference>
<dbReference type="EMBL" id="SCEB01007607">
    <property type="protein sequence ID" value="RXM91843.1"/>
    <property type="molecule type" value="Genomic_DNA"/>
</dbReference>
<dbReference type="Gene3D" id="2.130.10.10">
    <property type="entry name" value="YVTN repeat-like/Quinoprotein amine dehydrogenase"/>
    <property type="match status" value="3"/>
</dbReference>
<organism evidence="5 6">
    <name type="scientific">Acipenser ruthenus</name>
    <name type="common">Sterlet sturgeon</name>
    <dbReference type="NCBI Taxonomy" id="7906"/>
    <lineage>
        <taxon>Eukaryota</taxon>
        <taxon>Metazoa</taxon>
        <taxon>Chordata</taxon>
        <taxon>Craniata</taxon>
        <taxon>Vertebrata</taxon>
        <taxon>Euteleostomi</taxon>
        <taxon>Actinopterygii</taxon>
        <taxon>Chondrostei</taxon>
        <taxon>Acipenseriformes</taxon>
        <taxon>Acipenseridae</taxon>
        <taxon>Acipenser</taxon>
    </lineage>
</organism>
<name>A0A444UUK1_ACIRT</name>
<keyword evidence="3" id="KW-0677">Repeat</keyword>
<evidence type="ECO:0000313" key="5">
    <source>
        <dbReference type="EMBL" id="RXM91843.1"/>
    </source>
</evidence>
<feature type="repeat" description="WD" evidence="4">
    <location>
        <begin position="168"/>
        <end position="210"/>
    </location>
</feature>
<gene>
    <name evidence="5" type="ORF">EOD39_20759</name>
</gene>
<accession>A0A444UUK1</accession>
<evidence type="ECO:0000256" key="3">
    <source>
        <dbReference type="ARBA" id="ARBA00022737"/>
    </source>
</evidence>
<dbReference type="Proteomes" id="UP000289886">
    <property type="component" value="Unassembled WGS sequence"/>
</dbReference>
<dbReference type="InterPro" id="IPR015943">
    <property type="entry name" value="WD40/YVTN_repeat-like_dom_sf"/>
</dbReference>
<dbReference type="InterPro" id="IPR036322">
    <property type="entry name" value="WD40_repeat_dom_sf"/>
</dbReference>
<dbReference type="InterPro" id="IPR039328">
    <property type="entry name" value="WDR89"/>
</dbReference>
<dbReference type="SUPFAM" id="SSF50978">
    <property type="entry name" value="WD40 repeat-like"/>
    <property type="match status" value="1"/>
</dbReference>
<feature type="repeat" description="WD" evidence="4">
    <location>
        <begin position="319"/>
        <end position="351"/>
    </location>
</feature>
<keyword evidence="6" id="KW-1185">Reference proteome</keyword>
<evidence type="ECO:0000256" key="4">
    <source>
        <dbReference type="PROSITE-ProRule" id="PRU00221"/>
    </source>
</evidence>
<reference evidence="5 6" key="1">
    <citation type="submission" date="2019-01" db="EMBL/GenBank/DDBJ databases">
        <title>Draft Genome and Complete Hox-Cluster Characterization of the Sterlet Sturgeon (Acipenser ruthenus).</title>
        <authorList>
            <person name="Wei Q."/>
        </authorList>
    </citation>
    <scope>NUCLEOTIDE SEQUENCE [LARGE SCALE GENOMIC DNA]</scope>
    <source>
        <strain evidence="5">WHYD16114868_AA</strain>
        <tissue evidence="5">Blood</tissue>
    </source>
</reference>
<sequence>MEDFEGQFATLSIAKRSEQTKDPTYLLDIDCSKTAAGAGNQQLVAVSCSNRSIHVYNKQTLGLVGQYSGHSGPICGVRFAQMSDNLLFSASGDGTVRCWDVRTPGIDAVQVFRGYPSNVFSSFDVNCSDLVICAGTEKVHEDTLMVFWDARVVKSNSTAGPQPLGVYSESHNDDITQVRFHPSKSDMVVSGSTDGLVNVFDIGTDTEDDALLATCNSDSSVSSINWSGEQYDQICCLTHDEGLFWWDLAQLETEEPITLLSVQDARETTEMQGGRLDYLIRGMYHERAKKLVVVGGTNTGKLHLLDCRAEGLRHMCALQDSHSATVRCFHWHTGDDCLLTAGEDAQLLLWKPGAVELSTAKKGLMKSASSIQQKTRVHSKTMCKRKK</sequence>